<proteinExistence type="inferred from homology"/>
<comment type="caution">
    <text evidence="9">The sequence shown here is derived from an EMBL/GenBank/DDBJ whole genome shotgun (WGS) entry which is preliminary data.</text>
</comment>
<keyword evidence="5" id="KW-1015">Disulfide bond</keyword>
<evidence type="ECO:0000256" key="8">
    <source>
        <dbReference type="SAM" id="Phobius"/>
    </source>
</evidence>
<evidence type="ECO:0000256" key="6">
    <source>
        <dbReference type="ARBA" id="ARBA00023180"/>
    </source>
</evidence>
<comment type="subcellular location">
    <subcellularLocation>
        <location evidence="1 7">Secreted</location>
    </subcellularLocation>
</comment>
<dbReference type="Pfam" id="PF00236">
    <property type="entry name" value="Hormone_6"/>
    <property type="match status" value="1"/>
</dbReference>
<dbReference type="PROSITE" id="PS50277">
    <property type="entry name" value="GLYCO_HORMONE_ALPHA_3"/>
    <property type="match status" value="1"/>
</dbReference>
<sequence length="99" mass="11364">MDCYGKYIAVVLVFLQYVCMSFIPLLKRIYWLPGCPECRLKENDFFSNKGKEKYFSAVDAAFSRLIPYPNEIKEDQLVPKNITSEAKLLCGKDTIQGKA</sequence>
<keyword evidence="8" id="KW-1133">Transmembrane helix</keyword>
<keyword evidence="6 7" id="KW-0325">Glycoprotein</keyword>
<evidence type="ECO:0000313" key="10">
    <source>
        <dbReference type="Proteomes" id="UP001176940"/>
    </source>
</evidence>
<gene>
    <name evidence="9" type="ORF">RIMI_LOCUS12740769</name>
</gene>
<keyword evidence="8" id="KW-0812">Transmembrane</keyword>
<evidence type="ECO:0000256" key="4">
    <source>
        <dbReference type="ARBA" id="ARBA00022702"/>
    </source>
</evidence>
<dbReference type="PRINTS" id="PR00274">
    <property type="entry name" value="GLYCOHORMONE"/>
</dbReference>
<feature type="transmembrane region" description="Helical" evidence="8">
    <location>
        <begin position="6"/>
        <end position="26"/>
    </location>
</feature>
<keyword evidence="10" id="KW-1185">Reference proteome</keyword>
<comment type="similarity">
    <text evidence="2 7">Belongs to the glycoprotein hormones subunit alpha family.</text>
</comment>
<evidence type="ECO:0000256" key="3">
    <source>
        <dbReference type="ARBA" id="ARBA00022525"/>
    </source>
</evidence>
<keyword evidence="3 7" id="KW-0964">Secreted</keyword>
<comment type="subunit">
    <text evidence="7">Heterodimer of an alpha and a beta chain.</text>
</comment>
<evidence type="ECO:0000256" key="5">
    <source>
        <dbReference type="ARBA" id="ARBA00023157"/>
    </source>
</evidence>
<keyword evidence="8" id="KW-0472">Membrane</keyword>
<dbReference type="Gene3D" id="2.10.90.10">
    <property type="entry name" value="Cystine-knot cytokines"/>
    <property type="match status" value="1"/>
</dbReference>
<dbReference type="InterPro" id="IPR029034">
    <property type="entry name" value="Cystine-knot_cytokine"/>
</dbReference>
<evidence type="ECO:0000256" key="2">
    <source>
        <dbReference type="ARBA" id="ARBA00009128"/>
    </source>
</evidence>
<organism evidence="9 10">
    <name type="scientific">Ranitomeya imitator</name>
    <name type="common">mimic poison frog</name>
    <dbReference type="NCBI Taxonomy" id="111125"/>
    <lineage>
        <taxon>Eukaryota</taxon>
        <taxon>Metazoa</taxon>
        <taxon>Chordata</taxon>
        <taxon>Craniata</taxon>
        <taxon>Vertebrata</taxon>
        <taxon>Euteleostomi</taxon>
        <taxon>Amphibia</taxon>
        <taxon>Batrachia</taxon>
        <taxon>Anura</taxon>
        <taxon>Neobatrachia</taxon>
        <taxon>Hyloidea</taxon>
        <taxon>Dendrobatidae</taxon>
        <taxon>Dendrobatinae</taxon>
        <taxon>Ranitomeya</taxon>
    </lineage>
</organism>
<dbReference type="SUPFAM" id="SSF57501">
    <property type="entry name" value="Cystine-knot cytokines"/>
    <property type="match status" value="1"/>
</dbReference>
<dbReference type="PANTHER" id="PTHR11509">
    <property type="entry name" value="GLYCOPROTEIN HORMONE ALPHA CHAIN"/>
    <property type="match status" value="1"/>
</dbReference>
<dbReference type="InterPro" id="IPR000476">
    <property type="entry name" value="Glyco_hormone"/>
</dbReference>
<evidence type="ECO:0000256" key="1">
    <source>
        <dbReference type="ARBA" id="ARBA00004613"/>
    </source>
</evidence>
<keyword evidence="4 7" id="KW-0372">Hormone</keyword>
<protein>
    <recommendedName>
        <fullName evidence="7">Glycoprotein hormones alpha chain</fullName>
    </recommendedName>
</protein>
<evidence type="ECO:0000313" key="9">
    <source>
        <dbReference type="EMBL" id="CAJ0949779.1"/>
    </source>
</evidence>
<evidence type="ECO:0000256" key="7">
    <source>
        <dbReference type="RuleBase" id="RU362129"/>
    </source>
</evidence>
<dbReference type="PANTHER" id="PTHR11509:SF0">
    <property type="entry name" value="GLYCOPROTEIN HORMONES ALPHA CHAIN"/>
    <property type="match status" value="1"/>
</dbReference>
<name>A0ABN9LSV4_9NEOB</name>
<dbReference type="EMBL" id="CAUEEQ010030625">
    <property type="protein sequence ID" value="CAJ0949779.1"/>
    <property type="molecule type" value="Genomic_DNA"/>
</dbReference>
<accession>A0ABN9LSV4</accession>
<dbReference type="Proteomes" id="UP001176940">
    <property type="component" value="Unassembled WGS sequence"/>
</dbReference>
<reference evidence="9" key="1">
    <citation type="submission" date="2023-07" db="EMBL/GenBank/DDBJ databases">
        <authorList>
            <person name="Stuckert A."/>
        </authorList>
    </citation>
    <scope>NUCLEOTIDE SEQUENCE</scope>
</reference>